<dbReference type="InterPro" id="IPR021224">
    <property type="entry name" value="DUF2690"/>
</dbReference>
<accession>A0A8J3Z689</accession>
<gene>
    <name evidence="1" type="ORF">Vau01_046540</name>
</gene>
<keyword evidence="2" id="KW-1185">Reference proteome</keyword>
<proteinExistence type="predicted"/>
<reference evidence="1" key="1">
    <citation type="submission" date="2021-01" db="EMBL/GenBank/DDBJ databases">
        <title>Whole genome shotgun sequence of Virgisporangium aurantiacum NBRC 16421.</title>
        <authorList>
            <person name="Komaki H."/>
            <person name="Tamura T."/>
        </authorList>
    </citation>
    <scope>NUCLEOTIDE SEQUENCE</scope>
    <source>
        <strain evidence="1">NBRC 16421</strain>
    </source>
</reference>
<evidence type="ECO:0000313" key="1">
    <source>
        <dbReference type="EMBL" id="GIJ57138.1"/>
    </source>
</evidence>
<dbReference type="EMBL" id="BOPG01000029">
    <property type="protein sequence ID" value="GIJ57138.1"/>
    <property type="molecule type" value="Genomic_DNA"/>
</dbReference>
<dbReference type="Proteomes" id="UP000612585">
    <property type="component" value="Unassembled WGS sequence"/>
</dbReference>
<dbReference type="Pfam" id="PF10901">
    <property type="entry name" value="DUF2690"/>
    <property type="match status" value="1"/>
</dbReference>
<sequence length="124" mass="13376">MQFATAPARAATCWGDYCSGQDPEAAGCSADASPVAAARIPGTYSYVELRWSPSCKTNWARVPAAWGTAYPWQLRATQCATGYQQSGVVGNNANYAWTRMIYSPTLRVRAEWNGQPGSVWTACG</sequence>
<name>A0A8J3Z689_9ACTN</name>
<organism evidence="1 2">
    <name type="scientific">Virgisporangium aurantiacum</name>
    <dbReference type="NCBI Taxonomy" id="175570"/>
    <lineage>
        <taxon>Bacteria</taxon>
        <taxon>Bacillati</taxon>
        <taxon>Actinomycetota</taxon>
        <taxon>Actinomycetes</taxon>
        <taxon>Micromonosporales</taxon>
        <taxon>Micromonosporaceae</taxon>
        <taxon>Virgisporangium</taxon>
    </lineage>
</organism>
<evidence type="ECO:0000313" key="2">
    <source>
        <dbReference type="Proteomes" id="UP000612585"/>
    </source>
</evidence>
<dbReference type="AlphaFoldDB" id="A0A8J3Z689"/>
<comment type="caution">
    <text evidence="1">The sequence shown here is derived from an EMBL/GenBank/DDBJ whole genome shotgun (WGS) entry which is preliminary data.</text>
</comment>
<protein>
    <recommendedName>
        <fullName evidence="3">DUF2690 domain-containing protein</fullName>
    </recommendedName>
</protein>
<evidence type="ECO:0008006" key="3">
    <source>
        <dbReference type="Google" id="ProtNLM"/>
    </source>
</evidence>